<dbReference type="AlphaFoldDB" id="X1EDJ7"/>
<proteinExistence type="predicted"/>
<dbReference type="EMBL" id="BARU01001298">
    <property type="protein sequence ID" value="GAH30682.1"/>
    <property type="molecule type" value="Genomic_DNA"/>
</dbReference>
<feature type="non-terminal residue" evidence="1">
    <location>
        <position position="1"/>
    </location>
</feature>
<evidence type="ECO:0000313" key="1">
    <source>
        <dbReference type="EMBL" id="GAH30682.1"/>
    </source>
</evidence>
<comment type="caution">
    <text evidence="1">The sequence shown here is derived from an EMBL/GenBank/DDBJ whole genome shotgun (WGS) entry which is preliminary data.</text>
</comment>
<protein>
    <submittedName>
        <fullName evidence="1">Uncharacterized protein</fullName>
    </submittedName>
</protein>
<accession>X1EDJ7</accession>
<organism evidence="1">
    <name type="scientific">marine sediment metagenome</name>
    <dbReference type="NCBI Taxonomy" id="412755"/>
    <lineage>
        <taxon>unclassified sequences</taxon>
        <taxon>metagenomes</taxon>
        <taxon>ecological metagenomes</taxon>
    </lineage>
</organism>
<name>X1EDJ7_9ZZZZ</name>
<reference evidence="1" key="1">
    <citation type="journal article" date="2014" name="Front. Microbiol.">
        <title>High frequency of phylogenetically diverse reductive dehalogenase-homologous genes in deep subseafloor sedimentary metagenomes.</title>
        <authorList>
            <person name="Kawai M."/>
            <person name="Futagami T."/>
            <person name="Toyoda A."/>
            <person name="Takaki Y."/>
            <person name="Nishi S."/>
            <person name="Hori S."/>
            <person name="Arai W."/>
            <person name="Tsubouchi T."/>
            <person name="Morono Y."/>
            <person name="Uchiyama I."/>
            <person name="Ito T."/>
            <person name="Fujiyama A."/>
            <person name="Inagaki F."/>
            <person name="Takami H."/>
        </authorList>
    </citation>
    <scope>NUCLEOTIDE SEQUENCE</scope>
    <source>
        <strain evidence="1">Expedition CK06-06</strain>
    </source>
</reference>
<gene>
    <name evidence="1" type="ORF">S03H2_03504</name>
</gene>
<sequence length="30" mass="3368">SYSFDCSTHSINIENKVGGQVATYQIVGWY</sequence>